<name>A0A0D3IAH9_EMIH1</name>
<reference evidence="1" key="2">
    <citation type="submission" date="2024-10" db="UniProtKB">
        <authorList>
            <consortium name="EnsemblProtists"/>
        </authorList>
    </citation>
    <scope>IDENTIFICATION</scope>
</reference>
<organism evidence="1 2">
    <name type="scientific">Emiliania huxleyi (strain CCMP1516)</name>
    <dbReference type="NCBI Taxonomy" id="280463"/>
    <lineage>
        <taxon>Eukaryota</taxon>
        <taxon>Haptista</taxon>
        <taxon>Haptophyta</taxon>
        <taxon>Prymnesiophyceae</taxon>
        <taxon>Isochrysidales</taxon>
        <taxon>Noelaerhabdaceae</taxon>
        <taxon>Emiliania</taxon>
    </lineage>
</organism>
<dbReference type="HOGENOM" id="CLU_1424983_0_0_1"/>
<protein>
    <submittedName>
        <fullName evidence="1">Uncharacterized protein</fullName>
    </submittedName>
</protein>
<evidence type="ECO:0000313" key="1">
    <source>
        <dbReference type="EnsemblProtists" id="EOD08264"/>
    </source>
</evidence>
<proteinExistence type="predicted"/>
<keyword evidence="2" id="KW-1185">Reference proteome</keyword>
<reference evidence="2" key="1">
    <citation type="journal article" date="2013" name="Nature">
        <title>Pan genome of the phytoplankton Emiliania underpins its global distribution.</title>
        <authorList>
            <person name="Read B.A."/>
            <person name="Kegel J."/>
            <person name="Klute M.J."/>
            <person name="Kuo A."/>
            <person name="Lefebvre S.C."/>
            <person name="Maumus F."/>
            <person name="Mayer C."/>
            <person name="Miller J."/>
            <person name="Monier A."/>
            <person name="Salamov A."/>
            <person name="Young J."/>
            <person name="Aguilar M."/>
            <person name="Claverie J.M."/>
            <person name="Frickenhaus S."/>
            <person name="Gonzalez K."/>
            <person name="Herman E.K."/>
            <person name="Lin Y.C."/>
            <person name="Napier J."/>
            <person name="Ogata H."/>
            <person name="Sarno A.F."/>
            <person name="Shmutz J."/>
            <person name="Schroeder D."/>
            <person name="de Vargas C."/>
            <person name="Verret F."/>
            <person name="von Dassow P."/>
            <person name="Valentin K."/>
            <person name="Van de Peer Y."/>
            <person name="Wheeler G."/>
            <person name="Dacks J.B."/>
            <person name="Delwiche C.F."/>
            <person name="Dyhrman S.T."/>
            <person name="Glockner G."/>
            <person name="John U."/>
            <person name="Richards T."/>
            <person name="Worden A.Z."/>
            <person name="Zhang X."/>
            <person name="Grigoriev I.V."/>
            <person name="Allen A.E."/>
            <person name="Bidle K."/>
            <person name="Borodovsky M."/>
            <person name="Bowler C."/>
            <person name="Brownlee C."/>
            <person name="Cock J.M."/>
            <person name="Elias M."/>
            <person name="Gladyshev V.N."/>
            <person name="Groth M."/>
            <person name="Guda C."/>
            <person name="Hadaegh A."/>
            <person name="Iglesias-Rodriguez M.D."/>
            <person name="Jenkins J."/>
            <person name="Jones B.M."/>
            <person name="Lawson T."/>
            <person name="Leese F."/>
            <person name="Lindquist E."/>
            <person name="Lobanov A."/>
            <person name="Lomsadze A."/>
            <person name="Malik S.B."/>
            <person name="Marsh M.E."/>
            <person name="Mackinder L."/>
            <person name="Mock T."/>
            <person name="Mueller-Roeber B."/>
            <person name="Pagarete A."/>
            <person name="Parker M."/>
            <person name="Probert I."/>
            <person name="Quesneville H."/>
            <person name="Raines C."/>
            <person name="Rensing S.A."/>
            <person name="Riano-Pachon D.M."/>
            <person name="Richier S."/>
            <person name="Rokitta S."/>
            <person name="Shiraiwa Y."/>
            <person name="Soanes D.M."/>
            <person name="van der Giezen M."/>
            <person name="Wahlund T.M."/>
            <person name="Williams B."/>
            <person name="Wilson W."/>
            <person name="Wolfe G."/>
            <person name="Wurch L.L."/>
        </authorList>
    </citation>
    <scope>NUCLEOTIDE SEQUENCE</scope>
</reference>
<dbReference type="AlphaFoldDB" id="A0A0D3IAH9"/>
<dbReference type="Proteomes" id="UP000013827">
    <property type="component" value="Unassembled WGS sequence"/>
</dbReference>
<dbReference type="RefSeq" id="XP_005760693.1">
    <property type="nucleotide sequence ID" value="XM_005760636.1"/>
</dbReference>
<accession>A0A0D3IAH9</accession>
<sequence length="191" mass="21396">MAEPRRSSNFGRVDALRWWLKLSHAAAPACPGTCFQTQRSKRKQHEVDMADSLEVAVARVTAWAAEERTRLQPVQPHRADQFAKILAELPQYASNEWDAFNERALLPLLRRLKEGSIGRKPREPDATGLRREVSGASAAALQGHVRRLVDALRGLHDDAPRLCAELPSRATRVAKLLQKQCGELQKLLDLP</sequence>
<dbReference type="PaxDb" id="2903-EOD08264"/>
<dbReference type="GeneID" id="17254416"/>
<evidence type="ECO:0000313" key="2">
    <source>
        <dbReference type="Proteomes" id="UP000013827"/>
    </source>
</evidence>
<dbReference type="KEGG" id="ehx:EMIHUDRAFT_258327"/>
<dbReference type="EnsemblProtists" id="EOD08264">
    <property type="protein sequence ID" value="EOD08264"/>
    <property type="gene ID" value="EMIHUDRAFT_258327"/>
</dbReference>